<keyword evidence="5 10" id="KW-1133">Transmembrane helix</keyword>
<keyword evidence="10" id="KW-0645">Protease</keyword>
<dbReference type="InterPro" id="IPR001108">
    <property type="entry name" value="Peptidase_A22A"/>
</dbReference>
<feature type="transmembrane region" description="Helical" evidence="10">
    <location>
        <begin position="398"/>
        <end position="419"/>
    </location>
</feature>
<evidence type="ECO:0000256" key="2">
    <source>
        <dbReference type="ARBA" id="ARBA00022692"/>
    </source>
</evidence>
<dbReference type="GO" id="GO:0006509">
    <property type="term" value="P:membrane protein ectodomain proteolysis"/>
    <property type="evidence" value="ECO:0007669"/>
    <property type="project" value="TreeGrafter"/>
</dbReference>
<dbReference type="GO" id="GO:0070765">
    <property type="term" value="C:gamma-secretase complex"/>
    <property type="evidence" value="ECO:0007669"/>
    <property type="project" value="TreeGrafter"/>
</dbReference>
<keyword evidence="10" id="KW-0378">Hydrolase</keyword>
<evidence type="ECO:0000256" key="3">
    <source>
        <dbReference type="ARBA" id="ARBA00022824"/>
    </source>
</evidence>
<evidence type="ECO:0000313" key="13">
    <source>
        <dbReference type="EnsemblPlants" id="EMT19309"/>
    </source>
</evidence>
<dbReference type="GO" id="GO:0005798">
    <property type="term" value="C:Golgi-associated vesicle"/>
    <property type="evidence" value="ECO:0007669"/>
    <property type="project" value="UniProtKB-ARBA"/>
</dbReference>
<dbReference type="InterPro" id="IPR042524">
    <property type="entry name" value="Presenilin_C"/>
</dbReference>
<dbReference type="GO" id="GO:0042500">
    <property type="term" value="F:aspartic endopeptidase activity, intramembrane cleaving"/>
    <property type="evidence" value="ECO:0007669"/>
    <property type="project" value="InterPro"/>
</dbReference>
<feature type="transmembrane region" description="Helical" evidence="10">
    <location>
        <begin position="25"/>
        <end position="47"/>
    </location>
</feature>
<dbReference type="InterPro" id="IPR006639">
    <property type="entry name" value="Preselin/SPP"/>
</dbReference>
<evidence type="ECO:0000256" key="4">
    <source>
        <dbReference type="ARBA" id="ARBA00022976"/>
    </source>
</evidence>
<dbReference type="GO" id="GO:0000139">
    <property type="term" value="C:Golgi membrane"/>
    <property type="evidence" value="ECO:0007669"/>
    <property type="project" value="UniProtKB-SubCell"/>
</dbReference>
<evidence type="ECO:0000259" key="12">
    <source>
        <dbReference type="Pfam" id="PF03478"/>
    </source>
</evidence>
<comment type="similarity">
    <text evidence="1 10">Belongs to the peptidase A22A family.</text>
</comment>
<keyword evidence="7 10" id="KW-0472">Membrane</keyword>
<feature type="region of interest" description="Disordered" evidence="11">
    <location>
        <begin position="241"/>
        <end position="363"/>
    </location>
</feature>
<dbReference type="EnsemblPlants" id="EMT19309">
    <property type="protein sequence ID" value="EMT19309"/>
    <property type="gene ID" value="F775_12510"/>
</dbReference>
<keyword evidence="4 10" id="KW-0914">Notch signaling pathway</keyword>
<dbReference type="FunFam" id="1.10.472.100:FF:000002">
    <property type="entry name" value="Presenilin"/>
    <property type="match status" value="1"/>
</dbReference>
<feature type="transmembrane region" description="Helical" evidence="10">
    <location>
        <begin position="147"/>
        <end position="164"/>
    </location>
</feature>
<evidence type="ECO:0000256" key="5">
    <source>
        <dbReference type="ARBA" id="ARBA00022989"/>
    </source>
</evidence>
<comment type="function">
    <text evidence="8 10">Probable subunit of the gamma-secretase complex, an endoprotease complex that catalyzes the intramembrane cleavage of integral membrane proteins such as Notch receptors.</text>
</comment>
<dbReference type="Gene3D" id="1.10.472.100">
    <property type="entry name" value="Presenilin"/>
    <property type="match status" value="1"/>
</dbReference>
<evidence type="ECO:0000256" key="1">
    <source>
        <dbReference type="ARBA" id="ARBA00008604"/>
    </source>
</evidence>
<dbReference type="InterPro" id="IPR005174">
    <property type="entry name" value="KIB1-4_b-propeller"/>
</dbReference>
<dbReference type="EC" id="3.4.23.-" evidence="10"/>
<evidence type="ECO:0000256" key="9">
    <source>
        <dbReference type="ARBA" id="ARBA00062638"/>
    </source>
</evidence>
<accession>R7WFS4</accession>
<evidence type="ECO:0000256" key="11">
    <source>
        <dbReference type="SAM" id="MobiDB-lite"/>
    </source>
</evidence>
<dbReference type="InterPro" id="IPR036047">
    <property type="entry name" value="F-box-like_dom_sf"/>
</dbReference>
<dbReference type="SUPFAM" id="SSF81383">
    <property type="entry name" value="F-box domain"/>
    <property type="match status" value="1"/>
</dbReference>
<dbReference type="PANTHER" id="PTHR10202:SF26">
    <property type="entry name" value="PRESENILIN"/>
    <property type="match status" value="1"/>
</dbReference>
<comment type="subcellular location">
    <subcellularLocation>
        <location evidence="10">Endoplasmic reticulum membrane</location>
        <topology evidence="10">Multi-pass membrane protein</topology>
    </subcellularLocation>
    <subcellularLocation>
        <location evidence="10">Golgi apparatus membrane</location>
        <topology evidence="10">Multi-pass membrane protein</topology>
    </subcellularLocation>
</comment>
<evidence type="ECO:0000256" key="8">
    <source>
        <dbReference type="ARBA" id="ARBA00059584"/>
    </source>
</evidence>
<comment type="subunit">
    <text evidence="9">Homodimer. Probable component of the gamma-secretase complex, a complex composed of a presenilin homodimer, nicastrin, APH1 and PEN2.</text>
</comment>
<dbReference type="GO" id="GO:0016485">
    <property type="term" value="P:protein processing"/>
    <property type="evidence" value="ECO:0007669"/>
    <property type="project" value="InterPro"/>
</dbReference>
<reference evidence="13" key="1">
    <citation type="submission" date="2015-06" db="UniProtKB">
        <authorList>
            <consortium name="EnsemblPlants"/>
        </authorList>
    </citation>
    <scope>IDENTIFICATION</scope>
</reference>
<feature type="compositionally biased region" description="Polar residues" evidence="11">
    <location>
        <begin position="294"/>
        <end position="317"/>
    </location>
</feature>
<organism evidence="13">
    <name type="scientific">Aegilops tauschii</name>
    <name type="common">Tausch's goatgrass</name>
    <name type="synonym">Aegilops squarrosa</name>
    <dbReference type="NCBI Taxonomy" id="37682"/>
    <lineage>
        <taxon>Eukaryota</taxon>
        <taxon>Viridiplantae</taxon>
        <taxon>Streptophyta</taxon>
        <taxon>Embryophyta</taxon>
        <taxon>Tracheophyta</taxon>
        <taxon>Spermatophyta</taxon>
        <taxon>Magnoliopsida</taxon>
        <taxon>Liliopsida</taxon>
        <taxon>Poales</taxon>
        <taxon>Poaceae</taxon>
        <taxon>BOP clade</taxon>
        <taxon>Pooideae</taxon>
        <taxon>Triticodae</taxon>
        <taxon>Triticeae</taxon>
        <taxon>Triticinae</taxon>
        <taxon>Aegilops</taxon>
    </lineage>
</organism>
<feature type="transmembrane region" description="Helical" evidence="10">
    <location>
        <begin position="426"/>
        <end position="445"/>
    </location>
</feature>
<dbReference type="PANTHER" id="PTHR10202">
    <property type="entry name" value="PRESENILIN"/>
    <property type="match status" value="1"/>
</dbReference>
<keyword evidence="3 10" id="KW-0256">Endoplasmic reticulum</keyword>
<keyword evidence="2 10" id="KW-0812">Transmembrane</keyword>
<dbReference type="SMART" id="SM00730">
    <property type="entry name" value="PSN"/>
    <property type="match status" value="1"/>
</dbReference>
<proteinExistence type="inferred from homology"/>
<dbReference type="Pfam" id="PF01080">
    <property type="entry name" value="Presenilin"/>
    <property type="match status" value="1"/>
</dbReference>
<feature type="domain" description="KIB1-4 beta-propeller" evidence="12">
    <location>
        <begin position="545"/>
        <end position="832"/>
    </location>
</feature>
<sequence>MDPVADAPDPPGSAATVLDTLGEEVLAVMSPVSICMALVVLLITLLAPPSSSPSAPPPVTAATLVYLESPSDSPAQKLVGALLDAAVFVALVAVVTFILVALYYYRCTGFLKNYMRFSAFFVLFSMGGAIAVALLRRLDAPLDAPTALLLLFNASAVGVLSVFASAVPILVRQGYMVALAVIVAAWLSRLPEWTTWIMLLALAVYDLVAVLAPRGPLRMLVELASSRDDELPALIYESRPTVGPAETSSSYAPAMWSEESQHPDSAARSGPNLYDRVGQQDDSGPAMVEMRDLGSTSRDMATSNQGVTGQTSNQGGSAQHAVIQIEQRQEEEETAPLVSGASANPTVANEEHTQISSSEPPEEEFEMFESSRGIKLGLGDFVFYSVLVGRAAMYDLMTVYACYLAIIAGLGCTLILLSICRHALPALPVSIMLGVVFYFLTRLLMEPFVVVNLMEEGEAMGFNTHSLALPAEVIYSFTETCMMEAAQFGPWSDLVPELLGLVLKRLPSLADRVRLRAVCHPWRSNSISKTLPFPFPWLTLPDGTFLSIPGSEVHRMPLPDGARGHGSVDNRLFLMSSDGACSLVNPFSKTTLELPNLVTVWQSEIDNHAELGHFPAVSYKLVAPSSLDASPKSFAAALIIGNGYSLDLCIIQPPSVTYSFRGTRTEDPTILADLAFFNGRLYVVSEFFKLFIVDFSENLGSKPNMECLIDSMGDYHRTPPYLTKKEFYGLWQHLVECGGRLLMVQRFTKSQGFRNSQTVGFNVLEADLRTNPGQWRLVSDLGGHALFLGKQSSKSLPAGESSGSQEDCIYFICDYPCPEASADPLRDAGIYNVRNATIMPLLSGNPAVPQRQAGQWGLTWFFPPEAV</sequence>
<keyword evidence="6 10" id="KW-0333">Golgi apparatus</keyword>
<evidence type="ECO:0000256" key="10">
    <source>
        <dbReference type="RuleBase" id="RU361148"/>
    </source>
</evidence>
<feature type="transmembrane region" description="Helical" evidence="10">
    <location>
        <begin position="193"/>
        <end position="212"/>
    </location>
</feature>
<dbReference type="GO" id="GO:0007219">
    <property type="term" value="P:Notch signaling pathway"/>
    <property type="evidence" value="ECO:0007669"/>
    <property type="project" value="UniProtKB-KW"/>
</dbReference>
<dbReference type="GO" id="GO:0005789">
    <property type="term" value="C:endoplasmic reticulum membrane"/>
    <property type="evidence" value="ECO:0007669"/>
    <property type="project" value="UniProtKB-SubCell"/>
</dbReference>
<protein>
    <recommendedName>
        <fullName evidence="10">Presenilin</fullName>
        <ecNumber evidence="10">3.4.23.-</ecNumber>
    </recommendedName>
</protein>
<dbReference type="Gene3D" id="1.20.1280.50">
    <property type="match status" value="1"/>
</dbReference>
<evidence type="ECO:0000256" key="7">
    <source>
        <dbReference type="ARBA" id="ARBA00023136"/>
    </source>
</evidence>
<name>R7WFS4_AEGTA</name>
<dbReference type="MEROPS" id="A22.A01"/>
<dbReference type="Pfam" id="PF03478">
    <property type="entry name" value="Beta-prop_KIB1-4"/>
    <property type="match status" value="1"/>
</dbReference>
<comment type="domain">
    <text evidence="10">The PAL motif is required for normal active site conformation.</text>
</comment>
<dbReference type="PRINTS" id="PR01072">
    <property type="entry name" value="PRESENILIN"/>
</dbReference>
<dbReference type="AlphaFoldDB" id="R7WFS4"/>
<feature type="transmembrane region" description="Helical" evidence="10">
    <location>
        <begin position="117"/>
        <end position="135"/>
    </location>
</feature>
<feature type="transmembrane region" description="Helical" evidence="10">
    <location>
        <begin position="78"/>
        <end position="105"/>
    </location>
</feature>
<evidence type="ECO:0000256" key="6">
    <source>
        <dbReference type="ARBA" id="ARBA00023034"/>
    </source>
</evidence>